<gene>
    <name evidence="2" type="ORF">PIB30_085556</name>
</gene>
<organism evidence="2 3">
    <name type="scientific">Stylosanthes scabra</name>
    <dbReference type="NCBI Taxonomy" id="79078"/>
    <lineage>
        <taxon>Eukaryota</taxon>
        <taxon>Viridiplantae</taxon>
        <taxon>Streptophyta</taxon>
        <taxon>Embryophyta</taxon>
        <taxon>Tracheophyta</taxon>
        <taxon>Spermatophyta</taxon>
        <taxon>Magnoliopsida</taxon>
        <taxon>eudicotyledons</taxon>
        <taxon>Gunneridae</taxon>
        <taxon>Pentapetalae</taxon>
        <taxon>rosids</taxon>
        <taxon>fabids</taxon>
        <taxon>Fabales</taxon>
        <taxon>Fabaceae</taxon>
        <taxon>Papilionoideae</taxon>
        <taxon>50 kb inversion clade</taxon>
        <taxon>dalbergioids sensu lato</taxon>
        <taxon>Dalbergieae</taxon>
        <taxon>Pterocarpus clade</taxon>
        <taxon>Stylosanthes</taxon>
    </lineage>
</organism>
<dbReference type="PANTHER" id="PTHR39708">
    <property type="entry name" value="OS07G0483400 PROTEIN"/>
    <property type="match status" value="1"/>
</dbReference>
<accession>A0ABU6VT15</accession>
<feature type="compositionally biased region" description="Low complexity" evidence="1">
    <location>
        <begin position="20"/>
        <end position="38"/>
    </location>
</feature>
<reference evidence="2 3" key="1">
    <citation type="journal article" date="2023" name="Plants (Basel)">
        <title>Bridging the Gap: Combining Genomics and Transcriptomics Approaches to Understand Stylosanthes scabra, an Orphan Legume from the Brazilian Caatinga.</title>
        <authorList>
            <person name="Ferreira-Neto J.R.C."/>
            <person name="da Silva M.D."/>
            <person name="Binneck E."/>
            <person name="de Melo N.F."/>
            <person name="da Silva R.H."/>
            <person name="de Melo A.L.T.M."/>
            <person name="Pandolfi V."/>
            <person name="Bustamante F.O."/>
            <person name="Brasileiro-Vidal A.C."/>
            <person name="Benko-Iseppon A.M."/>
        </authorList>
    </citation>
    <scope>NUCLEOTIDE SEQUENCE [LARGE SCALE GENOMIC DNA]</scope>
    <source>
        <tissue evidence="2">Leaves</tissue>
    </source>
</reference>
<keyword evidence="3" id="KW-1185">Reference proteome</keyword>
<evidence type="ECO:0000313" key="2">
    <source>
        <dbReference type="EMBL" id="MED6176174.1"/>
    </source>
</evidence>
<evidence type="ECO:0000313" key="3">
    <source>
        <dbReference type="Proteomes" id="UP001341840"/>
    </source>
</evidence>
<name>A0ABU6VT15_9FABA</name>
<dbReference type="Proteomes" id="UP001341840">
    <property type="component" value="Unassembled WGS sequence"/>
</dbReference>
<proteinExistence type="predicted"/>
<sequence>MESRREQAESDCASSDNYNSPIPETKTETETPISESTLEGGGSAFNQTQLLRAIEVVERDSFAIAQSFTSLFASLRHALSNATATTPTTCNVSPTLPVEFKNLCLMQQPRGIAI</sequence>
<dbReference type="PANTHER" id="PTHR39708:SF2">
    <property type="entry name" value="BLOC-1-RELATED COMPLEX SUBUNIT 6 C-TERMINAL HELIX DOMAIN-CONTAINING PROTEIN"/>
    <property type="match status" value="1"/>
</dbReference>
<evidence type="ECO:0000256" key="1">
    <source>
        <dbReference type="SAM" id="MobiDB-lite"/>
    </source>
</evidence>
<feature type="region of interest" description="Disordered" evidence="1">
    <location>
        <begin position="1"/>
        <end position="42"/>
    </location>
</feature>
<protein>
    <submittedName>
        <fullName evidence="2">Uncharacterized protein</fullName>
    </submittedName>
</protein>
<comment type="caution">
    <text evidence="2">The sequence shown here is derived from an EMBL/GenBank/DDBJ whole genome shotgun (WGS) entry which is preliminary data.</text>
</comment>
<dbReference type="EMBL" id="JASCZI010152466">
    <property type="protein sequence ID" value="MED6176174.1"/>
    <property type="molecule type" value="Genomic_DNA"/>
</dbReference>